<sequence length="37" mass="4109">MKAVRRCLNWQAGCYKGNYNSGASFDITGPKLAFVKI</sequence>
<dbReference type="PATRIC" id="fig|1227739.3.peg.1863"/>
<reference evidence="1 2" key="1">
    <citation type="submission" date="2014-01" db="EMBL/GenBank/DDBJ databases">
        <title>Complete genome sequence of ionizing-radiation resistance bacterium Hymenobacter swuensis DY53.</title>
        <authorList>
            <person name="Jung J.-H."/>
            <person name="Jeong S.-W."/>
            <person name="Joe M.-H."/>
            <person name="Cho y.-j."/>
            <person name="Kim M.-K."/>
            <person name="Lim S.-Y."/>
        </authorList>
    </citation>
    <scope>NUCLEOTIDE SEQUENCE [LARGE SCALE GENOMIC DNA]</scope>
    <source>
        <strain evidence="1 2">DY53</strain>
    </source>
</reference>
<evidence type="ECO:0000313" key="2">
    <source>
        <dbReference type="Proteomes" id="UP000019423"/>
    </source>
</evidence>
<dbReference type="KEGG" id="hsw:Hsw_1638"/>
<accession>W8EXC3</accession>
<gene>
    <name evidence="1" type="ORF">Hsw_1638</name>
</gene>
<protein>
    <submittedName>
        <fullName evidence="1">Uncharacterized protein</fullName>
    </submittedName>
</protein>
<dbReference type="HOGENOM" id="CLU_3344557_0_0_10"/>
<organism evidence="1 2">
    <name type="scientific">Hymenobacter swuensis DY53</name>
    <dbReference type="NCBI Taxonomy" id="1227739"/>
    <lineage>
        <taxon>Bacteria</taxon>
        <taxon>Pseudomonadati</taxon>
        <taxon>Bacteroidota</taxon>
        <taxon>Cytophagia</taxon>
        <taxon>Cytophagales</taxon>
        <taxon>Hymenobacteraceae</taxon>
        <taxon>Hymenobacter</taxon>
    </lineage>
</organism>
<proteinExistence type="predicted"/>
<dbReference type="EMBL" id="CP007145">
    <property type="protein sequence ID" value="AHJ97233.1"/>
    <property type="molecule type" value="Genomic_DNA"/>
</dbReference>
<evidence type="ECO:0000313" key="1">
    <source>
        <dbReference type="EMBL" id="AHJ97233.1"/>
    </source>
</evidence>
<dbReference type="Proteomes" id="UP000019423">
    <property type="component" value="Chromosome"/>
</dbReference>
<keyword evidence="2" id="KW-1185">Reference proteome</keyword>
<name>W8EXC3_9BACT</name>
<dbReference type="AlphaFoldDB" id="W8EXC3"/>